<name>A0ACB7J4B6_PLECO</name>
<evidence type="ECO:0000313" key="1">
    <source>
        <dbReference type="EMBL" id="KAG9224951.1"/>
    </source>
</evidence>
<keyword evidence="2" id="KW-1185">Reference proteome</keyword>
<gene>
    <name evidence="1" type="ORF">CCMSSC00406_0001898</name>
</gene>
<dbReference type="EMBL" id="WQMT02000003">
    <property type="protein sequence ID" value="KAG9224951.1"/>
    <property type="molecule type" value="Genomic_DNA"/>
</dbReference>
<proteinExistence type="predicted"/>
<evidence type="ECO:0000313" key="2">
    <source>
        <dbReference type="Proteomes" id="UP000824881"/>
    </source>
</evidence>
<protein>
    <submittedName>
        <fullName evidence="1">Uncharacterized protein</fullName>
    </submittedName>
</protein>
<reference evidence="1 2" key="1">
    <citation type="journal article" date="2021" name="Appl. Environ. Microbiol.">
        <title>Genetic linkage and physical mapping for an oyster mushroom Pleurotus cornucopiae and QTL analysis for the trait cap color.</title>
        <authorList>
            <person name="Zhang Y."/>
            <person name="Gao W."/>
            <person name="Sonnenberg A."/>
            <person name="Chen Q."/>
            <person name="Zhang J."/>
            <person name="Huang C."/>
        </authorList>
    </citation>
    <scope>NUCLEOTIDE SEQUENCE [LARGE SCALE GENOMIC DNA]</scope>
    <source>
        <strain evidence="1">CCMSSC00406</strain>
    </source>
</reference>
<comment type="caution">
    <text evidence="1">The sequence shown here is derived from an EMBL/GenBank/DDBJ whole genome shotgun (WGS) entry which is preliminary data.</text>
</comment>
<sequence>MKNLRRASRVLSSPQTTQMRTKTGVASTGTFNNLPRLPVPPLRKTLDRYLKSIEPFLLEDEAKGGQPFYDALALRTKWADEFERGIGTVCQERLLALDKQSPHNWLDDNFWLDKAYMEWRAPLVVNSNWWLVFAHDKGIPQPQINGTNGTGITPWQVRRAAWLVHRTLQYKDTIAATGSSDNTRTGIWLRENIARVFNVCRIPRPQRDVLAPPPPPSSAATRCIIVTVHNWFYLVEAFVDRELLPVSALEQNLRAVVRDARQRLQRGEKAPRIGALSADERDKWAANLSHLLSVSEQNRRTHESIVHSLIGLSLDDTTHSLRRSPNVLPPTLGSASSSFDPTHPGQLELDAHLHTIRSTTTNVSNRFFDKAYTIIVDPSARAGATGEHSPVDALVPSIVGEYSIVQDIDQGMFSDTLPSDIESTWFDNATDSNGWSRLNWDTDVYIEKECNDAAARAKLIIEDSDDSVLWFRDYGTDWIKTVAQMAPDAFIQQALQLAWYRTRGSFTATYETTLTRMFKHGRTETIRTHTNESRAWVLAMMDPRSSPSQCATLLHRAIVAHTSLTREAATGRGIDRHLMGLQLLLKPAEGEQSELFSDNVFQRSTTWKLSTSGLSAGYLFRGTGFGAQYNDGYGINYLAAADQIKFGIESKYASPLTSTALFQTAVTDSLHDMKLLFEPEHQLISHL</sequence>
<accession>A0ACB7J4B6</accession>
<organism evidence="1 2">
    <name type="scientific">Pleurotus cornucopiae</name>
    <name type="common">Cornucopia mushroom</name>
    <dbReference type="NCBI Taxonomy" id="5321"/>
    <lineage>
        <taxon>Eukaryota</taxon>
        <taxon>Fungi</taxon>
        <taxon>Dikarya</taxon>
        <taxon>Basidiomycota</taxon>
        <taxon>Agaricomycotina</taxon>
        <taxon>Agaricomycetes</taxon>
        <taxon>Agaricomycetidae</taxon>
        <taxon>Agaricales</taxon>
        <taxon>Pleurotineae</taxon>
        <taxon>Pleurotaceae</taxon>
        <taxon>Pleurotus</taxon>
    </lineage>
</organism>
<dbReference type="Proteomes" id="UP000824881">
    <property type="component" value="Unassembled WGS sequence"/>
</dbReference>